<dbReference type="VEuPathDB" id="FungiDB:MPH_09862"/>
<protein>
    <submittedName>
        <fullName evidence="2">Uncharacterized protein</fullName>
    </submittedName>
</protein>
<feature type="region of interest" description="Disordered" evidence="1">
    <location>
        <begin position="71"/>
        <end position="106"/>
    </location>
</feature>
<evidence type="ECO:0000313" key="3">
    <source>
        <dbReference type="Proteomes" id="UP000007129"/>
    </source>
</evidence>
<evidence type="ECO:0000313" key="2">
    <source>
        <dbReference type="EMBL" id="EKG13042.1"/>
    </source>
</evidence>
<gene>
    <name evidence="2" type="ORF">MPH_09862</name>
</gene>
<dbReference type="InParanoid" id="K2RJV1"/>
<evidence type="ECO:0000256" key="1">
    <source>
        <dbReference type="SAM" id="MobiDB-lite"/>
    </source>
</evidence>
<dbReference type="Proteomes" id="UP000007129">
    <property type="component" value="Unassembled WGS sequence"/>
</dbReference>
<sequence>MEMMWRLRLEMIQTRFSPLTRSGNSEIDVLPKISRTLRSISMLLARGYRRRHVSLRAVSWSTARMPKLRLRNCHDGRASQRGQQVSDSHMSCEDGPTSIESCAVNT</sequence>
<dbReference type="AlphaFoldDB" id="K2RJV1"/>
<comment type="caution">
    <text evidence="2">The sequence shown here is derived from an EMBL/GenBank/DDBJ whole genome shotgun (WGS) entry which is preliminary data.</text>
</comment>
<dbReference type="HOGENOM" id="CLU_2223752_0_0_1"/>
<feature type="compositionally biased region" description="Polar residues" evidence="1">
    <location>
        <begin position="80"/>
        <end position="89"/>
    </location>
</feature>
<proteinExistence type="predicted"/>
<organism evidence="2 3">
    <name type="scientific">Macrophomina phaseolina (strain MS6)</name>
    <name type="common">Charcoal rot fungus</name>
    <dbReference type="NCBI Taxonomy" id="1126212"/>
    <lineage>
        <taxon>Eukaryota</taxon>
        <taxon>Fungi</taxon>
        <taxon>Dikarya</taxon>
        <taxon>Ascomycota</taxon>
        <taxon>Pezizomycotina</taxon>
        <taxon>Dothideomycetes</taxon>
        <taxon>Dothideomycetes incertae sedis</taxon>
        <taxon>Botryosphaeriales</taxon>
        <taxon>Botryosphaeriaceae</taxon>
        <taxon>Macrophomina</taxon>
    </lineage>
</organism>
<dbReference type="EMBL" id="AHHD01000419">
    <property type="protein sequence ID" value="EKG13042.1"/>
    <property type="molecule type" value="Genomic_DNA"/>
</dbReference>
<name>K2RJV1_MACPH</name>
<reference evidence="2 3" key="1">
    <citation type="journal article" date="2012" name="BMC Genomics">
        <title>Tools to kill: Genome of one of the most destructive plant pathogenic fungi Macrophomina phaseolina.</title>
        <authorList>
            <person name="Islam M.S."/>
            <person name="Haque M.S."/>
            <person name="Islam M.M."/>
            <person name="Emdad E.M."/>
            <person name="Halim A."/>
            <person name="Hossen Q.M.M."/>
            <person name="Hossain M.Z."/>
            <person name="Ahmed B."/>
            <person name="Rahim S."/>
            <person name="Rahman M.S."/>
            <person name="Alam M.M."/>
            <person name="Hou S."/>
            <person name="Wan X."/>
            <person name="Saito J.A."/>
            <person name="Alam M."/>
        </authorList>
    </citation>
    <scope>NUCLEOTIDE SEQUENCE [LARGE SCALE GENOMIC DNA]</scope>
    <source>
        <strain evidence="2 3">MS6</strain>
    </source>
</reference>
<accession>K2RJV1</accession>